<organism evidence="14 15">
    <name type="scientific">Spirosoma sordidisoli</name>
    <dbReference type="NCBI Taxonomy" id="2502893"/>
    <lineage>
        <taxon>Bacteria</taxon>
        <taxon>Pseudomonadati</taxon>
        <taxon>Bacteroidota</taxon>
        <taxon>Cytophagia</taxon>
        <taxon>Cytophagales</taxon>
        <taxon>Cytophagaceae</taxon>
        <taxon>Spirosoma</taxon>
    </lineage>
</organism>
<dbReference type="RefSeq" id="WP_129600811.1">
    <property type="nucleotide sequence ID" value="NZ_SBLB01000001.1"/>
</dbReference>
<reference evidence="14 15" key="1">
    <citation type="submission" date="2019-01" db="EMBL/GenBank/DDBJ databases">
        <title>Spirosoma flava sp. nov., a propanil-degrading bacterium isolated from herbicide-contaminated soil.</title>
        <authorList>
            <person name="Zhang L."/>
            <person name="Jiang J.-D."/>
        </authorList>
    </citation>
    <scope>NUCLEOTIDE SEQUENCE [LARGE SCALE GENOMIC DNA]</scope>
    <source>
        <strain evidence="14 15">TY50</strain>
    </source>
</reference>
<keyword evidence="15" id="KW-1185">Reference proteome</keyword>
<evidence type="ECO:0000313" key="15">
    <source>
        <dbReference type="Proteomes" id="UP000290407"/>
    </source>
</evidence>
<evidence type="ECO:0000256" key="1">
    <source>
        <dbReference type="ARBA" id="ARBA00004571"/>
    </source>
</evidence>
<dbReference type="Gene3D" id="2.40.170.20">
    <property type="entry name" value="TonB-dependent receptor, beta-barrel domain"/>
    <property type="match status" value="1"/>
</dbReference>
<evidence type="ECO:0000313" key="14">
    <source>
        <dbReference type="EMBL" id="RYC71804.1"/>
    </source>
</evidence>
<dbReference type="GO" id="GO:0015344">
    <property type="term" value="F:siderophore uptake transmembrane transporter activity"/>
    <property type="evidence" value="ECO:0007669"/>
    <property type="project" value="TreeGrafter"/>
</dbReference>
<evidence type="ECO:0000256" key="7">
    <source>
        <dbReference type="ARBA" id="ARBA00023077"/>
    </source>
</evidence>
<dbReference type="SUPFAM" id="SSF56935">
    <property type="entry name" value="Porins"/>
    <property type="match status" value="1"/>
</dbReference>
<dbReference type="Proteomes" id="UP000290407">
    <property type="component" value="Unassembled WGS sequence"/>
</dbReference>
<dbReference type="EMBL" id="SBLB01000001">
    <property type="protein sequence ID" value="RYC71804.1"/>
    <property type="molecule type" value="Genomic_DNA"/>
</dbReference>
<evidence type="ECO:0000256" key="4">
    <source>
        <dbReference type="ARBA" id="ARBA00022692"/>
    </source>
</evidence>
<evidence type="ECO:0000256" key="2">
    <source>
        <dbReference type="ARBA" id="ARBA00022448"/>
    </source>
</evidence>
<proteinExistence type="inferred from homology"/>
<keyword evidence="4 10" id="KW-0812">Transmembrane</keyword>
<comment type="similarity">
    <text evidence="10 11">Belongs to the TonB-dependent receptor family.</text>
</comment>
<evidence type="ECO:0000256" key="11">
    <source>
        <dbReference type="RuleBase" id="RU003357"/>
    </source>
</evidence>
<keyword evidence="9 10" id="KW-0998">Cell outer membrane</keyword>
<dbReference type="InterPro" id="IPR012910">
    <property type="entry name" value="Plug_dom"/>
</dbReference>
<sequence length="737" mass="81790">MSYWLCRLTGLIPVVMAVWQPSTGTAQSVTHSAEADSLPVRTLQSIDIRASRAVMIRSLPTVQGTFLMAGKRSALIPVAHLDVNVVEKNARQMLGRVPGLFVYDMDGTGNQINVATRGLDPHRSWENNIRQNGVLTNSDMYAYPASHYSPPGESLEQIEWVSGSASLQYGAQFGGMLNYVTKQADTTRRFGFETIGSLGSFGLRSSYNAVGGRIGKLTYYGYAYWRHSDGYRASSRSDAQAQLMRLSYQLTPGLTITAEAGRSAYVYQIPGPLTDSMFRADPRQATRSRNYFNPDIWVPSVRVDWQLDNRTRLQWTTSAVLGQRNSVQLDAFATVPDAVDPATGQYKPRQVDVDQFNSYTSEVRLLRQLSVAGITSTVVLGGQFMHNDLHRQQLGKGTTGSAYDLTLTAPFGRDLWYRTRNGALFAEAQVRLGSRLTISPGIRMEQGLTRMRGTISYYDPGDLPTDIAHRFALPGFSAQYQLTRQLRLYGGWTRAYRPVIFKDIIPASVYERVDKNLQDALGHTAELGLEGYWSNVHLNLTLFDLLYRNRLGSLVQVGVDGASYILRTNIGDSRSQGIEALAEAVLWQSRRLTLSMFSASAFIDARYVNAVISAGTDNRDLTGNRVESAPRWTSRNGLTIRYGKASLTAQYSYVGPTFSDALNSPEPSANGARGPVPGYSLLDLNASWRIRPWLTWRGSLNNLLDQAYFTKRPTFYPGPGIWPSDGRSGVITLSIRL</sequence>
<protein>
    <submittedName>
        <fullName evidence="14">TonB-dependent receptor</fullName>
    </submittedName>
</protein>
<dbReference type="PANTHER" id="PTHR30069:SF53">
    <property type="entry name" value="COLICIN I RECEPTOR-RELATED"/>
    <property type="match status" value="1"/>
</dbReference>
<comment type="subcellular location">
    <subcellularLocation>
        <location evidence="1 10">Cell outer membrane</location>
        <topology evidence="1 10">Multi-pass membrane protein</topology>
    </subcellularLocation>
</comment>
<dbReference type="InterPro" id="IPR037066">
    <property type="entry name" value="Plug_dom_sf"/>
</dbReference>
<keyword evidence="6" id="KW-0406">Ion transport</keyword>
<dbReference type="InterPro" id="IPR000531">
    <property type="entry name" value="Beta-barrel_TonB"/>
</dbReference>
<gene>
    <name evidence="14" type="ORF">EQG79_06660</name>
</gene>
<dbReference type="InterPro" id="IPR036942">
    <property type="entry name" value="Beta-barrel_TonB_sf"/>
</dbReference>
<dbReference type="PROSITE" id="PS52016">
    <property type="entry name" value="TONB_DEPENDENT_REC_3"/>
    <property type="match status" value="1"/>
</dbReference>
<dbReference type="InterPro" id="IPR039426">
    <property type="entry name" value="TonB-dep_rcpt-like"/>
</dbReference>
<dbReference type="Gene3D" id="2.170.130.10">
    <property type="entry name" value="TonB-dependent receptor, plug domain"/>
    <property type="match status" value="1"/>
</dbReference>
<keyword evidence="7 11" id="KW-0798">TonB box</keyword>
<accession>A0A4Q2UQJ7</accession>
<evidence type="ECO:0000256" key="9">
    <source>
        <dbReference type="ARBA" id="ARBA00023237"/>
    </source>
</evidence>
<keyword evidence="5" id="KW-0732">Signal</keyword>
<keyword evidence="2 10" id="KW-0813">Transport</keyword>
<name>A0A4Q2UQJ7_9BACT</name>
<dbReference type="GO" id="GO:0044718">
    <property type="term" value="P:siderophore transmembrane transport"/>
    <property type="evidence" value="ECO:0007669"/>
    <property type="project" value="TreeGrafter"/>
</dbReference>
<evidence type="ECO:0000259" key="12">
    <source>
        <dbReference type="Pfam" id="PF00593"/>
    </source>
</evidence>
<evidence type="ECO:0000256" key="3">
    <source>
        <dbReference type="ARBA" id="ARBA00022452"/>
    </source>
</evidence>
<keyword evidence="8 10" id="KW-0472">Membrane</keyword>
<evidence type="ECO:0000256" key="8">
    <source>
        <dbReference type="ARBA" id="ARBA00023136"/>
    </source>
</evidence>
<dbReference type="AlphaFoldDB" id="A0A4Q2UQJ7"/>
<dbReference type="Pfam" id="PF07715">
    <property type="entry name" value="Plug"/>
    <property type="match status" value="1"/>
</dbReference>
<feature type="domain" description="TonB-dependent receptor plug" evidence="13">
    <location>
        <begin position="88"/>
        <end position="172"/>
    </location>
</feature>
<comment type="caution">
    <text evidence="14">The sequence shown here is derived from an EMBL/GenBank/DDBJ whole genome shotgun (WGS) entry which is preliminary data.</text>
</comment>
<evidence type="ECO:0000256" key="10">
    <source>
        <dbReference type="PROSITE-ProRule" id="PRU01360"/>
    </source>
</evidence>
<dbReference type="PANTHER" id="PTHR30069">
    <property type="entry name" value="TONB-DEPENDENT OUTER MEMBRANE RECEPTOR"/>
    <property type="match status" value="1"/>
</dbReference>
<keyword evidence="14" id="KW-0675">Receptor</keyword>
<evidence type="ECO:0000256" key="6">
    <source>
        <dbReference type="ARBA" id="ARBA00023065"/>
    </source>
</evidence>
<dbReference type="Pfam" id="PF00593">
    <property type="entry name" value="TonB_dep_Rec_b-barrel"/>
    <property type="match status" value="1"/>
</dbReference>
<dbReference type="GO" id="GO:0009279">
    <property type="term" value="C:cell outer membrane"/>
    <property type="evidence" value="ECO:0007669"/>
    <property type="project" value="UniProtKB-SubCell"/>
</dbReference>
<feature type="domain" description="TonB-dependent receptor-like beta-barrel" evidence="12">
    <location>
        <begin position="283"/>
        <end position="703"/>
    </location>
</feature>
<evidence type="ECO:0000259" key="13">
    <source>
        <dbReference type="Pfam" id="PF07715"/>
    </source>
</evidence>
<keyword evidence="3 10" id="KW-1134">Transmembrane beta strand</keyword>
<evidence type="ECO:0000256" key="5">
    <source>
        <dbReference type="ARBA" id="ARBA00022729"/>
    </source>
</evidence>